<comment type="caution">
    <text evidence="2">The sequence shown here is derived from an EMBL/GenBank/DDBJ whole genome shotgun (WGS) entry which is preliminary data.</text>
</comment>
<evidence type="ECO:0000313" key="2">
    <source>
        <dbReference type="EMBL" id="ERM84222.1"/>
    </source>
</evidence>
<evidence type="ECO:0000313" key="3">
    <source>
        <dbReference type="Proteomes" id="UP000016843"/>
    </source>
</evidence>
<name>U5C7N9_9BACT</name>
<protein>
    <submittedName>
        <fullName evidence="2">Uncharacterized protein</fullName>
    </submittedName>
</protein>
<accession>U5C7N9</accession>
<evidence type="ECO:0000256" key="1">
    <source>
        <dbReference type="SAM" id="MobiDB-lite"/>
    </source>
</evidence>
<gene>
    <name evidence="2" type="ORF">P872_15685</name>
</gene>
<feature type="region of interest" description="Disordered" evidence="1">
    <location>
        <begin position="31"/>
        <end position="57"/>
    </location>
</feature>
<dbReference type="Proteomes" id="UP000016843">
    <property type="component" value="Unassembled WGS sequence"/>
</dbReference>
<dbReference type="EMBL" id="AWXR01000006">
    <property type="protein sequence ID" value="ERM84222.1"/>
    <property type="molecule type" value="Genomic_DNA"/>
</dbReference>
<dbReference type="AlphaFoldDB" id="U5C7N9"/>
<proteinExistence type="predicted"/>
<sequence>MHLFEAKTTNTPFPSINPEIYLLFPNGVETTRKSDNWENKSANRYREDKTSEQPTDY</sequence>
<organism evidence="2 3">
    <name type="scientific">Rhodonellum psychrophilum GCM71 = DSM 17998</name>
    <dbReference type="NCBI Taxonomy" id="1123057"/>
    <lineage>
        <taxon>Bacteria</taxon>
        <taxon>Pseudomonadati</taxon>
        <taxon>Bacteroidota</taxon>
        <taxon>Cytophagia</taxon>
        <taxon>Cytophagales</taxon>
        <taxon>Cytophagaceae</taxon>
        <taxon>Rhodonellum</taxon>
    </lineage>
</organism>
<reference evidence="2 3" key="1">
    <citation type="journal article" date="2013" name="Genome Announc.">
        <title>Draft Genome Sequence of the Psychrophilic and Alkaliphilic Rhodonellum psychrophilum Strain GCM71T.</title>
        <authorList>
            <person name="Hauptmann A.L."/>
            <person name="Glaring M.A."/>
            <person name="Hallin P.F."/>
            <person name="Prieme A."/>
            <person name="Stougaard P."/>
        </authorList>
    </citation>
    <scope>NUCLEOTIDE SEQUENCE [LARGE SCALE GENOMIC DNA]</scope>
    <source>
        <strain evidence="2 3">GCM71</strain>
    </source>
</reference>
<keyword evidence="3" id="KW-1185">Reference proteome</keyword>